<dbReference type="Proteomes" id="UP001152798">
    <property type="component" value="Chromosome 1"/>
</dbReference>
<accession>A0A9P0E4D0</accession>
<dbReference type="EMBL" id="OV725077">
    <property type="protein sequence ID" value="CAH1392107.1"/>
    <property type="molecule type" value="Genomic_DNA"/>
</dbReference>
<evidence type="ECO:0000313" key="2">
    <source>
        <dbReference type="Proteomes" id="UP001152798"/>
    </source>
</evidence>
<reference evidence="1" key="1">
    <citation type="submission" date="2022-01" db="EMBL/GenBank/DDBJ databases">
        <authorList>
            <person name="King R."/>
        </authorList>
    </citation>
    <scope>NUCLEOTIDE SEQUENCE</scope>
</reference>
<protein>
    <submittedName>
        <fullName evidence="1">Uncharacterized protein</fullName>
    </submittedName>
</protein>
<name>A0A9P0E4D0_NEZVI</name>
<organism evidence="1 2">
    <name type="scientific">Nezara viridula</name>
    <name type="common">Southern green stink bug</name>
    <name type="synonym">Cimex viridulus</name>
    <dbReference type="NCBI Taxonomy" id="85310"/>
    <lineage>
        <taxon>Eukaryota</taxon>
        <taxon>Metazoa</taxon>
        <taxon>Ecdysozoa</taxon>
        <taxon>Arthropoda</taxon>
        <taxon>Hexapoda</taxon>
        <taxon>Insecta</taxon>
        <taxon>Pterygota</taxon>
        <taxon>Neoptera</taxon>
        <taxon>Paraneoptera</taxon>
        <taxon>Hemiptera</taxon>
        <taxon>Heteroptera</taxon>
        <taxon>Panheteroptera</taxon>
        <taxon>Pentatomomorpha</taxon>
        <taxon>Pentatomoidea</taxon>
        <taxon>Pentatomidae</taxon>
        <taxon>Pentatominae</taxon>
        <taxon>Nezara</taxon>
    </lineage>
</organism>
<keyword evidence="2" id="KW-1185">Reference proteome</keyword>
<sequence>MREERMAKTIYEVKVEERMPRGRPRKTWEGSVREDFDRRGMNWNRCSQLVQERDKWLYKNYPLHWSNEKLKMRN</sequence>
<gene>
    <name evidence="1" type="ORF">NEZAVI_LOCUS2990</name>
</gene>
<evidence type="ECO:0000313" key="1">
    <source>
        <dbReference type="EMBL" id="CAH1392107.1"/>
    </source>
</evidence>
<proteinExistence type="predicted"/>
<dbReference type="AlphaFoldDB" id="A0A9P0E4D0"/>